<dbReference type="PANTHER" id="PTHR35526:SF3">
    <property type="entry name" value="ANTI-SIGMA-F FACTOR RSBW"/>
    <property type="match status" value="1"/>
</dbReference>
<evidence type="ECO:0000259" key="2">
    <source>
        <dbReference type="Pfam" id="PF13581"/>
    </source>
</evidence>
<dbReference type="Gene3D" id="3.30.565.10">
    <property type="entry name" value="Histidine kinase-like ATPase, C-terminal domain"/>
    <property type="match status" value="1"/>
</dbReference>
<dbReference type="InterPro" id="IPR036890">
    <property type="entry name" value="HATPase_C_sf"/>
</dbReference>
<protein>
    <submittedName>
        <fullName evidence="3">ATP-binding protein</fullName>
    </submittedName>
</protein>
<sequence length="144" mass="15472">MRVWTGSDVAVVGHSAVVGGEPLVRRARRWLRDVVERAAPWVEIGDVDLLASEVLTNAVRHTASREPGRSVVVAVAWEAGVVRVSVTDEGWAKSRPQVRTASEVAEMGRGLALLDALAAGWGHEVGPGLGCPVTVWFEMKEVRA</sequence>
<dbReference type="InterPro" id="IPR003594">
    <property type="entry name" value="HATPase_dom"/>
</dbReference>
<keyword evidence="3" id="KW-0067">ATP-binding</keyword>
<dbReference type="CDD" id="cd16936">
    <property type="entry name" value="HATPase_RsbW-like"/>
    <property type="match status" value="1"/>
</dbReference>
<organism evidence="3 4">
    <name type="scientific">Actinomadura parmotrematis</name>
    <dbReference type="NCBI Taxonomy" id="2864039"/>
    <lineage>
        <taxon>Bacteria</taxon>
        <taxon>Bacillati</taxon>
        <taxon>Actinomycetota</taxon>
        <taxon>Actinomycetes</taxon>
        <taxon>Streptosporangiales</taxon>
        <taxon>Thermomonosporaceae</taxon>
        <taxon>Actinomadura</taxon>
    </lineage>
</organism>
<keyword evidence="1" id="KW-0418">Kinase</keyword>
<evidence type="ECO:0000313" key="3">
    <source>
        <dbReference type="EMBL" id="MBW8486711.1"/>
    </source>
</evidence>
<keyword evidence="4" id="KW-1185">Reference proteome</keyword>
<evidence type="ECO:0000256" key="1">
    <source>
        <dbReference type="ARBA" id="ARBA00022527"/>
    </source>
</evidence>
<proteinExistence type="predicted"/>
<gene>
    <name evidence="3" type="ORF">K1Y72_30390</name>
</gene>
<name>A0ABS7G1X5_9ACTN</name>
<dbReference type="EMBL" id="JAIBOA010000026">
    <property type="protein sequence ID" value="MBW8486711.1"/>
    <property type="molecule type" value="Genomic_DNA"/>
</dbReference>
<dbReference type="Proteomes" id="UP000774570">
    <property type="component" value="Unassembled WGS sequence"/>
</dbReference>
<dbReference type="SUPFAM" id="SSF55874">
    <property type="entry name" value="ATPase domain of HSP90 chaperone/DNA topoisomerase II/histidine kinase"/>
    <property type="match status" value="1"/>
</dbReference>
<dbReference type="PANTHER" id="PTHR35526">
    <property type="entry name" value="ANTI-SIGMA-F FACTOR RSBW-RELATED"/>
    <property type="match status" value="1"/>
</dbReference>
<keyword evidence="1" id="KW-0723">Serine/threonine-protein kinase</keyword>
<feature type="domain" description="Histidine kinase/HSP90-like ATPase" evidence="2">
    <location>
        <begin position="24"/>
        <end position="118"/>
    </location>
</feature>
<dbReference type="Pfam" id="PF13581">
    <property type="entry name" value="HATPase_c_2"/>
    <property type="match status" value="1"/>
</dbReference>
<keyword evidence="3" id="KW-0547">Nucleotide-binding</keyword>
<keyword evidence="1" id="KW-0808">Transferase</keyword>
<reference evidence="3 4" key="1">
    <citation type="submission" date="2021-07" db="EMBL/GenBank/DDBJ databases">
        <title>Actinomadura sp. PM05-2 isolated from lichen.</title>
        <authorList>
            <person name="Somphong A."/>
            <person name="Phongsopitanun W."/>
            <person name="Tanasupawat S."/>
            <person name="Peongsungnone V."/>
        </authorList>
    </citation>
    <scope>NUCLEOTIDE SEQUENCE [LARGE SCALE GENOMIC DNA]</scope>
    <source>
        <strain evidence="3 4">PM05-2</strain>
    </source>
</reference>
<accession>A0ABS7G1X5</accession>
<dbReference type="GO" id="GO:0005524">
    <property type="term" value="F:ATP binding"/>
    <property type="evidence" value="ECO:0007669"/>
    <property type="project" value="UniProtKB-KW"/>
</dbReference>
<dbReference type="RefSeq" id="WP_220169952.1">
    <property type="nucleotide sequence ID" value="NZ_JAIBOA010000026.1"/>
</dbReference>
<comment type="caution">
    <text evidence="3">The sequence shown here is derived from an EMBL/GenBank/DDBJ whole genome shotgun (WGS) entry which is preliminary data.</text>
</comment>
<dbReference type="InterPro" id="IPR050267">
    <property type="entry name" value="Anti-sigma-factor_SerPK"/>
</dbReference>
<evidence type="ECO:0000313" key="4">
    <source>
        <dbReference type="Proteomes" id="UP000774570"/>
    </source>
</evidence>